<dbReference type="PROSITE" id="PS51201">
    <property type="entry name" value="RCK_N"/>
    <property type="match status" value="1"/>
</dbReference>
<dbReference type="EMBL" id="RJMB01000008">
    <property type="protein sequence ID" value="RNL85007.1"/>
    <property type="molecule type" value="Genomic_DNA"/>
</dbReference>
<reference evidence="9 10" key="1">
    <citation type="submission" date="2018-11" db="EMBL/GenBank/DDBJ databases">
        <title>The genome draft of YIM 96095.</title>
        <authorList>
            <person name="Tang S.-K."/>
            <person name="Chunyu W.-X."/>
            <person name="Feng Y.-Z."/>
        </authorList>
    </citation>
    <scope>NUCLEOTIDE SEQUENCE [LARGE SCALE GENOMIC DNA]</scope>
    <source>
        <strain evidence="9 10">YIM 96095</strain>
    </source>
</reference>
<dbReference type="Pfam" id="PF02080">
    <property type="entry name" value="TrkA_C"/>
    <property type="match status" value="1"/>
</dbReference>
<dbReference type="PROSITE" id="PS51202">
    <property type="entry name" value="RCK_C"/>
    <property type="match status" value="1"/>
</dbReference>
<evidence type="ECO:0000256" key="3">
    <source>
        <dbReference type="ARBA" id="ARBA00022538"/>
    </source>
</evidence>
<evidence type="ECO:0000259" key="8">
    <source>
        <dbReference type="PROSITE" id="PS51202"/>
    </source>
</evidence>
<evidence type="ECO:0000259" key="7">
    <source>
        <dbReference type="PROSITE" id="PS51201"/>
    </source>
</evidence>
<dbReference type="InterPro" id="IPR006037">
    <property type="entry name" value="RCK_C"/>
</dbReference>
<dbReference type="PRINTS" id="PR00335">
    <property type="entry name" value="KUPTAKETRKA"/>
</dbReference>
<feature type="domain" description="RCK N-terminal" evidence="7">
    <location>
        <begin position="1"/>
        <end position="117"/>
    </location>
</feature>
<feature type="domain" description="RCK C-terminal" evidence="8">
    <location>
        <begin position="138"/>
        <end position="221"/>
    </location>
</feature>
<dbReference type="Proteomes" id="UP000269198">
    <property type="component" value="Unassembled WGS sequence"/>
</dbReference>
<dbReference type="InterPro" id="IPR036291">
    <property type="entry name" value="NAD(P)-bd_dom_sf"/>
</dbReference>
<dbReference type="InterPro" id="IPR003148">
    <property type="entry name" value="RCK_N"/>
</dbReference>
<comment type="caution">
    <text evidence="9">The sequence shown here is derived from an EMBL/GenBank/DDBJ whole genome shotgun (WGS) entry which is preliminary data.</text>
</comment>
<dbReference type="Pfam" id="PF02254">
    <property type="entry name" value="TrkA_N"/>
    <property type="match status" value="1"/>
</dbReference>
<dbReference type="InterPro" id="IPR006036">
    <property type="entry name" value="K_uptake_TrkA"/>
</dbReference>
<dbReference type="AlphaFoldDB" id="A0A3N0EAW7"/>
<dbReference type="Gene3D" id="3.40.50.720">
    <property type="entry name" value="NAD(P)-binding Rossmann-like Domain"/>
    <property type="match status" value="1"/>
</dbReference>
<name>A0A3N0EAW7_9ACTN</name>
<dbReference type="InterPro" id="IPR036721">
    <property type="entry name" value="RCK_C_sf"/>
</dbReference>
<evidence type="ECO:0000256" key="4">
    <source>
        <dbReference type="ARBA" id="ARBA00022958"/>
    </source>
</evidence>
<dbReference type="GO" id="GO:0015079">
    <property type="term" value="F:potassium ion transmembrane transporter activity"/>
    <property type="evidence" value="ECO:0007669"/>
    <property type="project" value="InterPro"/>
</dbReference>
<sequence length="223" mass="23513">MRVAIAGAGSVGRSIAAELSGSGHEVLLIDRDSRAIGLDELPHAEWLLADACELSSLEDAHIGEFDVVVAASSDDKANLVVSLLAKTEFAVPRVVARINDPANEWLFTDAWGVDVAVSPPRLIAALVEDPNGVNDAGEAMALMSLPDTDLLEFTLPEDGAHVDRPVAELVPALPEDIVLVAIVRQGRVRSPSAETILRSGDDLVFLSSAESVQELGELLVPQG</sequence>
<evidence type="ECO:0000313" key="9">
    <source>
        <dbReference type="EMBL" id="RNL85007.1"/>
    </source>
</evidence>
<dbReference type="PANTHER" id="PTHR43833:SF5">
    <property type="entry name" value="TRK SYSTEM POTASSIUM UPTAKE PROTEIN TRKA"/>
    <property type="match status" value="1"/>
</dbReference>
<keyword evidence="6" id="KW-0406">Ion transport</keyword>
<gene>
    <name evidence="9" type="ORF">EFW17_09970</name>
</gene>
<keyword evidence="4" id="KW-0630">Potassium</keyword>
<evidence type="ECO:0000256" key="1">
    <source>
        <dbReference type="ARBA" id="ARBA00017378"/>
    </source>
</evidence>
<dbReference type="RefSeq" id="WP_123201056.1">
    <property type="nucleotide sequence ID" value="NZ_RJMB01000008.1"/>
</dbReference>
<dbReference type="Gene3D" id="3.30.70.1450">
    <property type="entry name" value="Regulator of K+ conductance, C-terminal domain"/>
    <property type="match status" value="1"/>
</dbReference>
<dbReference type="InterPro" id="IPR050721">
    <property type="entry name" value="Trk_Ktr_HKT_K-transport"/>
</dbReference>
<evidence type="ECO:0000256" key="5">
    <source>
        <dbReference type="ARBA" id="ARBA00023027"/>
    </source>
</evidence>
<evidence type="ECO:0000256" key="2">
    <source>
        <dbReference type="ARBA" id="ARBA00022448"/>
    </source>
</evidence>
<organism evidence="9 10">
    <name type="scientific">Halostreptopolyspora alba</name>
    <dbReference type="NCBI Taxonomy" id="2487137"/>
    <lineage>
        <taxon>Bacteria</taxon>
        <taxon>Bacillati</taxon>
        <taxon>Actinomycetota</taxon>
        <taxon>Actinomycetes</taxon>
        <taxon>Streptosporangiales</taxon>
        <taxon>Nocardiopsidaceae</taxon>
        <taxon>Halostreptopolyspora</taxon>
    </lineage>
</organism>
<dbReference type="SUPFAM" id="SSF51735">
    <property type="entry name" value="NAD(P)-binding Rossmann-fold domains"/>
    <property type="match status" value="1"/>
</dbReference>
<protein>
    <recommendedName>
        <fullName evidence="1">Trk system potassium uptake protein TrkA</fullName>
    </recommendedName>
</protein>
<proteinExistence type="predicted"/>
<keyword evidence="10" id="KW-1185">Reference proteome</keyword>
<evidence type="ECO:0000313" key="10">
    <source>
        <dbReference type="Proteomes" id="UP000269198"/>
    </source>
</evidence>
<accession>A0A3N0EAW7</accession>
<keyword evidence="5" id="KW-0520">NAD</keyword>
<keyword evidence="2" id="KW-0813">Transport</keyword>
<dbReference type="PANTHER" id="PTHR43833">
    <property type="entry name" value="POTASSIUM CHANNEL PROTEIN 2-RELATED-RELATED"/>
    <property type="match status" value="1"/>
</dbReference>
<dbReference type="OrthoDB" id="9775180at2"/>
<keyword evidence="3" id="KW-0633">Potassium transport</keyword>
<dbReference type="SUPFAM" id="SSF116726">
    <property type="entry name" value="TrkA C-terminal domain-like"/>
    <property type="match status" value="1"/>
</dbReference>
<evidence type="ECO:0000256" key="6">
    <source>
        <dbReference type="ARBA" id="ARBA00023065"/>
    </source>
</evidence>
<dbReference type="GO" id="GO:0005886">
    <property type="term" value="C:plasma membrane"/>
    <property type="evidence" value="ECO:0007669"/>
    <property type="project" value="InterPro"/>
</dbReference>